<evidence type="ECO:0000313" key="7">
    <source>
        <dbReference type="Proteomes" id="UP001165079"/>
    </source>
</evidence>
<protein>
    <submittedName>
        <fullName evidence="6">TetR family transcriptional regulator</fullName>
    </submittedName>
</protein>
<comment type="caution">
    <text evidence="6">The sequence shown here is derived from an EMBL/GenBank/DDBJ whole genome shotgun (WGS) entry which is preliminary data.</text>
</comment>
<keyword evidence="1" id="KW-0805">Transcription regulation</keyword>
<evidence type="ECO:0000256" key="1">
    <source>
        <dbReference type="ARBA" id="ARBA00023015"/>
    </source>
</evidence>
<proteinExistence type="predicted"/>
<dbReference type="Gene3D" id="1.10.10.60">
    <property type="entry name" value="Homeodomain-like"/>
    <property type="match status" value="1"/>
</dbReference>
<reference evidence="6" key="1">
    <citation type="submission" date="2023-03" db="EMBL/GenBank/DDBJ databases">
        <title>Actinorhabdospora filicis NBRC 111898.</title>
        <authorList>
            <person name="Ichikawa N."/>
            <person name="Sato H."/>
            <person name="Tonouchi N."/>
        </authorList>
    </citation>
    <scope>NUCLEOTIDE SEQUENCE</scope>
    <source>
        <strain evidence="6">NBRC 111898</strain>
    </source>
</reference>
<dbReference type="SUPFAM" id="SSF46689">
    <property type="entry name" value="Homeodomain-like"/>
    <property type="match status" value="1"/>
</dbReference>
<dbReference type="Proteomes" id="UP001165079">
    <property type="component" value="Unassembled WGS sequence"/>
</dbReference>
<evidence type="ECO:0000259" key="5">
    <source>
        <dbReference type="PROSITE" id="PS50977"/>
    </source>
</evidence>
<organism evidence="6 7">
    <name type="scientific">Actinorhabdospora filicis</name>
    <dbReference type="NCBI Taxonomy" id="1785913"/>
    <lineage>
        <taxon>Bacteria</taxon>
        <taxon>Bacillati</taxon>
        <taxon>Actinomycetota</taxon>
        <taxon>Actinomycetes</taxon>
        <taxon>Micromonosporales</taxon>
        <taxon>Micromonosporaceae</taxon>
        <taxon>Actinorhabdospora</taxon>
    </lineage>
</organism>
<name>A0A9W6SPZ8_9ACTN</name>
<evidence type="ECO:0000313" key="6">
    <source>
        <dbReference type="EMBL" id="GLZ80845.1"/>
    </source>
</evidence>
<dbReference type="SUPFAM" id="SSF48498">
    <property type="entry name" value="Tetracyclin repressor-like, C-terminal domain"/>
    <property type="match status" value="1"/>
</dbReference>
<feature type="DNA-binding region" description="H-T-H motif" evidence="4">
    <location>
        <begin position="31"/>
        <end position="50"/>
    </location>
</feature>
<sequence length="188" mass="20295">MTRGRPRAFDRDEALRKATLVFWERGYDATSIADLTGALGIRPPSLYAAFGDKRALFDEVVAGYQTEHRPIVDEALALPTAREAVAYLLDALARDYTDPGHPPGCLIIHAGVNTTSPEIGEYLRSQREITKAALAERLAAEGVPGPWALATYYAAVIQGMSTQARDGADRASLLAVAGLAMRAWPDPD</sequence>
<dbReference type="InterPro" id="IPR036271">
    <property type="entry name" value="Tet_transcr_reg_TetR-rel_C_sf"/>
</dbReference>
<gene>
    <name evidence="6" type="ORF">Afil01_56520</name>
</gene>
<dbReference type="Gene3D" id="1.10.357.10">
    <property type="entry name" value="Tetracycline Repressor, domain 2"/>
    <property type="match status" value="1"/>
</dbReference>
<feature type="domain" description="HTH tetR-type" evidence="5">
    <location>
        <begin position="8"/>
        <end position="68"/>
    </location>
</feature>
<dbReference type="Pfam" id="PF00440">
    <property type="entry name" value="TetR_N"/>
    <property type="match status" value="1"/>
</dbReference>
<keyword evidence="2 4" id="KW-0238">DNA-binding</keyword>
<dbReference type="GO" id="GO:0003677">
    <property type="term" value="F:DNA binding"/>
    <property type="evidence" value="ECO:0007669"/>
    <property type="project" value="UniProtKB-UniRule"/>
</dbReference>
<dbReference type="PROSITE" id="PS50977">
    <property type="entry name" value="HTH_TETR_2"/>
    <property type="match status" value="1"/>
</dbReference>
<dbReference type="AlphaFoldDB" id="A0A9W6SPZ8"/>
<dbReference type="PANTHER" id="PTHR47506:SF1">
    <property type="entry name" value="HTH-TYPE TRANSCRIPTIONAL REGULATOR YJDC"/>
    <property type="match status" value="1"/>
</dbReference>
<dbReference type="PANTHER" id="PTHR47506">
    <property type="entry name" value="TRANSCRIPTIONAL REGULATORY PROTEIN"/>
    <property type="match status" value="1"/>
</dbReference>
<dbReference type="RefSeq" id="WP_285666112.1">
    <property type="nucleotide sequence ID" value="NZ_BSTX01000004.1"/>
</dbReference>
<evidence type="ECO:0000256" key="2">
    <source>
        <dbReference type="ARBA" id="ARBA00023125"/>
    </source>
</evidence>
<dbReference type="InterPro" id="IPR009057">
    <property type="entry name" value="Homeodomain-like_sf"/>
</dbReference>
<evidence type="ECO:0000256" key="3">
    <source>
        <dbReference type="ARBA" id="ARBA00023163"/>
    </source>
</evidence>
<evidence type="ECO:0000256" key="4">
    <source>
        <dbReference type="PROSITE-ProRule" id="PRU00335"/>
    </source>
</evidence>
<accession>A0A9W6SPZ8</accession>
<keyword evidence="3" id="KW-0804">Transcription</keyword>
<dbReference type="EMBL" id="BSTX01000004">
    <property type="protein sequence ID" value="GLZ80845.1"/>
    <property type="molecule type" value="Genomic_DNA"/>
</dbReference>
<dbReference type="InterPro" id="IPR001647">
    <property type="entry name" value="HTH_TetR"/>
</dbReference>
<keyword evidence="7" id="KW-1185">Reference proteome</keyword>